<evidence type="ECO:0000313" key="10">
    <source>
        <dbReference type="EMBL" id="CAD8442418.1"/>
    </source>
</evidence>
<evidence type="ECO:0000256" key="6">
    <source>
        <dbReference type="RuleBase" id="RU369045"/>
    </source>
</evidence>
<feature type="domain" description="Ribulose bisphosphate carboxylase/oxygenase activase AAA helical" evidence="9">
    <location>
        <begin position="379"/>
        <end position="451"/>
    </location>
</feature>
<reference evidence="10" key="1">
    <citation type="submission" date="2021-01" db="EMBL/GenBank/DDBJ databases">
        <authorList>
            <person name="Corre E."/>
            <person name="Pelletier E."/>
            <person name="Niang G."/>
            <person name="Scheremetjew M."/>
            <person name="Finn R."/>
            <person name="Kale V."/>
            <person name="Holt S."/>
            <person name="Cochrane G."/>
            <person name="Meng A."/>
            <person name="Brown T."/>
            <person name="Cohen L."/>
        </authorList>
    </citation>
    <scope>NUCLEOTIDE SEQUENCE</scope>
    <source>
        <strain evidence="10">CCAC1681</strain>
    </source>
</reference>
<evidence type="ECO:0000256" key="4">
    <source>
        <dbReference type="ARBA" id="ARBA00025556"/>
    </source>
</evidence>
<organism evidence="10">
    <name type="scientific">Micromonas pusilla</name>
    <name type="common">Picoplanktonic green alga</name>
    <name type="synonym">Chromulina pusilla</name>
    <dbReference type="NCBI Taxonomy" id="38833"/>
    <lineage>
        <taxon>Eukaryota</taxon>
        <taxon>Viridiplantae</taxon>
        <taxon>Chlorophyta</taxon>
        <taxon>Mamiellophyceae</taxon>
        <taxon>Mamiellales</taxon>
        <taxon>Mamiellaceae</taxon>
        <taxon>Micromonas</taxon>
    </lineage>
</organism>
<dbReference type="InterPro" id="IPR048571">
    <property type="entry name" value="RuBisCO_activase_AAA_helical"/>
</dbReference>
<dbReference type="PANTHER" id="PTHR32429">
    <property type="match status" value="1"/>
</dbReference>
<evidence type="ECO:0000256" key="2">
    <source>
        <dbReference type="ARBA" id="ARBA00022741"/>
    </source>
</evidence>
<feature type="compositionally biased region" description="Low complexity" evidence="7">
    <location>
        <begin position="1"/>
        <end position="12"/>
    </location>
</feature>
<dbReference type="AlphaFoldDB" id="A0A7S0D3R4"/>
<accession>A0A7S0D3R4</accession>
<dbReference type="Gene3D" id="3.40.50.300">
    <property type="entry name" value="P-loop containing nucleotide triphosphate hydrolases"/>
    <property type="match status" value="1"/>
</dbReference>
<dbReference type="Gene3D" id="1.10.8.1070">
    <property type="match status" value="1"/>
</dbReference>
<gene>
    <name evidence="10" type="ORF">MSP1401_LOCUS7378</name>
</gene>
<dbReference type="InterPro" id="IPR027417">
    <property type="entry name" value="P-loop_NTPase"/>
</dbReference>
<evidence type="ECO:0000256" key="3">
    <source>
        <dbReference type="ARBA" id="ARBA00022840"/>
    </source>
</evidence>
<sequence length="613" mass="67337">MATVVSATATGIAGSGAGRSERRARSRSVPGRRNAPPSRCVAVRGWSLDQCDPDPDYAPRGSGASRTATTEPDRDRASEMHDSSPRPSQPQSSWTSREATQDASGVDYLVELGRQSPNTNIEVGARYGLVDDVFAGRANNKFNLGADSDIASGKLRYTDMPRTFNNLVGDFHVPQAFQDRVALHLAKNFLSDTSNPGVMSGSRDGAGDETRGALGTTNVPLILGIWGGKGCGKTFNLELSCKAMGVTPVVMSAGELEDEWAGEPGRLVRRRYRKAAELMKNAGQPSCLIVHDIDAGAGTFKQTQNTVNMQMVVGTLMNLCDHPNRVSDESDDEIHDWREDDIVRRVPIIVTGNDLSTLYAPLLRDGRMEKFYWEPSFTDVCDMVHAMFKDEDVERGTVEKLVDTYAGQPLDFFGAIRARMYDEAIRDWLEAFRDPTPNKVGQRFVGEEMGKTLMDKRGRERPDDEEDPGRFIYWRPDFINHASGGSGVDMSDRTIFAHAADLQREQQLVNDQQLSLEYMRYQKTWDELVAEGKARPDDAPPEKTAEQRLAEDAAFAAQREANKKSHGRRSRGAPGIGGGGSCRARGVVASEPASPRARTRARARTRGDCRAGG</sequence>
<protein>
    <recommendedName>
        <fullName evidence="6">Ribulose bisphosphate carboxylase/oxygenase activase, chloroplastic</fullName>
        <shortName evidence="6">RA</shortName>
        <shortName evidence="6">RuBisCO activase</shortName>
    </recommendedName>
</protein>
<keyword evidence="6" id="KW-0150">Chloroplast</keyword>
<feature type="region of interest" description="Disordered" evidence="7">
    <location>
        <begin position="1"/>
        <end position="101"/>
    </location>
</feature>
<dbReference type="GO" id="GO:0046863">
    <property type="term" value="F:ribulose-1,5-bisphosphate carboxylase/oxygenase activator activity"/>
    <property type="evidence" value="ECO:0007669"/>
    <property type="project" value="UniProtKB-UniRule"/>
</dbReference>
<dbReference type="SUPFAM" id="SSF52540">
    <property type="entry name" value="P-loop containing nucleoside triphosphate hydrolases"/>
    <property type="match status" value="1"/>
</dbReference>
<dbReference type="InterPro" id="IPR003959">
    <property type="entry name" value="ATPase_AAA_core"/>
</dbReference>
<evidence type="ECO:0000259" key="8">
    <source>
        <dbReference type="Pfam" id="PF00004"/>
    </source>
</evidence>
<dbReference type="InterPro" id="IPR044960">
    <property type="entry name" value="RCA-like"/>
</dbReference>
<name>A0A7S0D3R4_MICPS</name>
<keyword evidence="6" id="KW-0934">Plastid</keyword>
<evidence type="ECO:0000256" key="5">
    <source>
        <dbReference type="ARBA" id="ARBA00025781"/>
    </source>
</evidence>
<feature type="compositionally biased region" description="Basic and acidic residues" evidence="7">
    <location>
        <begin position="71"/>
        <end position="84"/>
    </location>
</feature>
<evidence type="ECO:0000256" key="7">
    <source>
        <dbReference type="SAM" id="MobiDB-lite"/>
    </source>
</evidence>
<keyword evidence="2 6" id="KW-0547">Nucleotide-binding</keyword>
<dbReference type="EMBL" id="HBEN01008878">
    <property type="protein sequence ID" value="CAD8442418.1"/>
    <property type="molecule type" value="Transcribed_RNA"/>
</dbReference>
<proteinExistence type="inferred from homology"/>
<feature type="domain" description="ATPase AAA-type core" evidence="8">
    <location>
        <begin position="225"/>
        <end position="372"/>
    </location>
</feature>
<dbReference type="PANTHER" id="PTHR32429:SF11">
    <property type="entry name" value="RIBULOSE BISPHOSPHATE CARBOXYLASE_OXYGENASE ACTIVASE, CHLOROPLASTIC"/>
    <property type="match status" value="1"/>
</dbReference>
<comment type="function">
    <text evidence="4 6">Activation of RuBisCO (ribulose-1,5-bisphosphate carboxylase/oxygenase; EC 4.1.1.39) involves the ATP-dependent carboxylation of the epsilon-amino group of lysine leading to a carbamate structure.</text>
</comment>
<comment type="subcellular location">
    <subcellularLocation>
        <location evidence="1 6">Plastid</location>
        <location evidence="1 6">Chloroplast stroma</location>
    </subcellularLocation>
</comment>
<dbReference type="Pfam" id="PF00004">
    <property type="entry name" value="AAA"/>
    <property type="match status" value="1"/>
</dbReference>
<dbReference type="GO" id="GO:0009570">
    <property type="term" value="C:chloroplast stroma"/>
    <property type="evidence" value="ECO:0007669"/>
    <property type="project" value="UniProtKB-SubCell"/>
</dbReference>
<dbReference type="GO" id="GO:0016887">
    <property type="term" value="F:ATP hydrolysis activity"/>
    <property type="evidence" value="ECO:0007669"/>
    <property type="project" value="UniProtKB-UniRule"/>
</dbReference>
<dbReference type="Pfam" id="PF21228">
    <property type="entry name" value="RuBisCO_activase_AAA_helical"/>
    <property type="match status" value="1"/>
</dbReference>
<evidence type="ECO:0000259" key="9">
    <source>
        <dbReference type="Pfam" id="PF21228"/>
    </source>
</evidence>
<feature type="region of interest" description="Disordered" evidence="7">
    <location>
        <begin position="533"/>
        <end position="613"/>
    </location>
</feature>
<comment type="similarity">
    <text evidence="5 6">Belongs to the RuBisCO activase family.</text>
</comment>
<keyword evidence="3 6" id="KW-0067">ATP-binding</keyword>
<evidence type="ECO:0000256" key="1">
    <source>
        <dbReference type="ARBA" id="ARBA00004470"/>
    </source>
</evidence>
<dbReference type="GO" id="GO:0005524">
    <property type="term" value="F:ATP binding"/>
    <property type="evidence" value="ECO:0007669"/>
    <property type="project" value="UniProtKB-UniRule"/>
</dbReference>
<feature type="compositionally biased region" description="Basic and acidic residues" evidence="7">
    <location>
        <begin position="533"/>
        <end position="551"/>
    </location>
</feature>